<protein>
    <recommendedName>
        <fullName evidence="3">BAR domain-containing protein</fullName>
    </recommendedName>
</protein>
<gene>
    <name evidence="1" type="ORF">LOTGIDRAFT_130994</name>
</gene>
<dbReference type="RefSeq" id="XP_009064216.1">
    <property type="nucleotide sequence ID" value="XM_009065968.1"/>
</dbReference>
<evidence type="ECO:0000313" key="2">
    <source>
        <dbReference type="Proteomes" id="UP000030746"/>
    </source>
</evidence>
<dbReference type="PANTHER" id="PTHR21223:SF2">
    <property type="entry name" value="CBY1-INTERACTING BAR DOMAIN-CONTAINING PROTEIN HOMOLOG"/>
    <property type="match status" value="1"/>
</dbReference>
<dbReference type="Gene3D" id="1.20.1270.60">
    <property type="entry name" value="Arfaptin homology (AH) domain/BAR domain"/>
    <property type="match status" value="1"/>
</dbReference>
<name>V3Z380_LOTGI</name>
<dbReference type="GO" id="GO:0035869">
    <property type="term" value="C:ciliary transition zone"/>
    <property type="evidence" value="ECO:0007669"/>
    <property type="project" value="TreeGrafter"/>
</dbReference>
<accession>V3Z380</accession>
<dbReference type="SUPFAM" id="SSF103657">
    <property type="entry name" value="BAR/IMD domain-like"/>
    <property type="match status" value="1"/>
</dbReference>
<dbReference type="CTD" id="20233135"/>
<dbReference type="HOGENOM" id="CLU_072172_2_0_1"/>
<organism evidence="1 2">
    <name type="scientific">Lottia gigantea</name>
    <name type="common">Giant owl limpet</name>
    <dbReference type="NCBI Taxonomy" id="225164"/>
    <lineage>
        <taxon>Eukaryota</taxon>
        <taxon>Metazoa</taxon>
        <taxon>Spiralia</taxon>
        <taxon>Lophotrochozoa</taxon>
        <taxon>Mollusca</taxon>
        <taxon>Gastropoda</taxon>
        <taxon>Patellogastropoda</taxon>
        <taxon>Lottioidea</taxon>
        <taxon>Lottiidae</taxon>
        <taxon>Lottia</taxon>
    </lineage>
</organism>
<sequence length="225" mass="25681">RETQTKFSQARIQHVEKFLGLFCDTLASITRKNARLRDKGDLLSKYIMEYAGAEKANVTTQNSLVKFAENFSAIQDYRQAEINRLEAKVVRPLASYGDVCKHMKSIVKSSTVSHNKELKQKQQLEKLRQKAPGDRHQIAESELQRASKDAVHYSQALEGEMAKFEKEKIVDLKTVLADFVSVEMAFHARALEFYAKCAENVASIDEHVDLEVKRPSEMLFSNKIK</sequence>
<evidence type="ECO:0000313" key="1">
    <source>
        <dbReference type="EMBL" id="ESO85073.1"/>
    </source>
</evidence>
<dbReference type="GO" id="GO:0036064">
    <property type="term" value="C:ciliary basal body"/>
    <property type="evidence" value="ECO:0007669"/>
    <property type="project" value="TreeGrafter"/>
</dbReference>
<dbReference type="GeneID" id="20233135"/>
<dbReference type="Pfam" id="PF06730">
    <property type="entry name" value="FAM92"/>
    <property type="match status" value="1"/>
</dbReference>
<dbReference type="EMBL" id="KB203331">
    <property type="protein sequence ID" value="ESO85073.1"/>
    <property type="molecule type" value="Genomic_DNA"/>
</dbReference>
<dbReference type="InterPro" id="IPR027267">
    <property type="entry name" value="AH/BAR_dom_sf"/>
</dbReference>
<feature type="non-terminal residue" evidence="1">
    <location>
        <position position="1"/>
    </location>
</feature>
<reference evidence="1 2" key="1">
    <citation type="journal article" date="2013" name="Nature">
        <title>Insights into bilaterian evolution from three spiralian genomes.</title>
        <authorList>
            <person name="Simakov O."/>
            <person name="Marletaz F."/>
            <person name="Cho S.J."/>
            <person name="Edsinger-Gonzales E."/>
            <person name="Havlak P."/>
            <person name="Hellsten U."/>
            <person name="Kuo D.H."/>
            <person name="Larsson T."/>
            <person name="Lv J."/>
            <person name="Arendt D."/>
            <person name="Savage R."/>
            <person name="Osoegawa K."/>
            <person name="de Jong P."/>
            <person name="Grimwood J."/>
            <person name="Chapman J.A."/>
            <person name="Shapiro H."/>
            <person name="Aerts A."/>
            <person name="Otillar R.P."/>
            <person name="Terry A.Y."/>
            <person name="Boore J.L."/>
            <person name="Grigoriev I.V."/>
            <person name="Lindberg D.R."/>
            <person name="Seaver E.C."/>
            <person name="Weisblat D.A."/>
            <person name="Putnam N.H."/>
            <person name="Rokhsar D.S."/>
        </authorList>
    </citation>
    <scope>NUCLEOTIDE SEQUENCE [LARGE SCALE GENOMIC DNA]</scope>
</reference>
<evidence type="ECO:0008006" key="3">
    <source>
        <dbReference type="Google" id="ProtNLM"/>
    </source>
</evidence>
<dbReference type="AlphaFoldDB" id="V3Z380"/>
<dbReference type="GO" id="GO:0060271">
    <property type="term" value="P:cilium assembly"/>
    <property type="evidence" value="ECO:0007669"/>
    <property type="project" value="TreeGrafter"/>
</dbReference>
<dbReference type="OrthoDB" id="60621at2759"/>
<dbReference type="PANTHER" id="PTHR21223">
    <property type="entry name" value="CBY1-INTERACTING BAR DOMAIN-CONTAINING PROTEIN HOMOLOG"/>
    <property type="match status" value="1"/>
</dbReference>
<dbReference type="InterPro" id="IPR009602">
    <property type="entry name" value="CBAR/FAM92"/>
</dbReference>
<keyword evidence="2" id="KW-1185">Reference proteome</keyword>
<dbReference type="KEGG" id="lgi:LOTGIDRAFT_130994"/>
<dbReference type="STRING" id="225164.V3Z380"/>
<proteinExistence type="predicted"/>
<dbReference type="Proteomes" id="UP000030746">
    <property type="component" value="Unassembled WGS sequence"/>
</dbReference>
<dbReference type="OMA" id="MNDRINF"/>